<feature type="binding site" evidence="7 8">
    <location>
        <position position="80"/>
    </location>
    <ligand>
        <name>S-adenosyl-L-methionine</name>
        <dbReference type="ChEBI" id="CHEBI:59789"/>
    </ligand>
</feature>
<dbReference type="NCBIfam" id="TIGR00755">
    <property type="entry name" value="ksgA"/>
    <property type="match status" value="1"/>
</dbReference>
<feature type="binding site" evidence="7 8">
    <location>
        <position position="58"/>
    </location>
    <ligand>
        <name>S-adenosyl-L-methionine</name>
        <dbReference type="ChEBI" id="CHEBI:59789"/>
    </ligand>
</feature>
<feature type="binding site" evidence="7 8">
    <location>
        <position position="10"/>
    </location>
    <ligand>
        <name>S-adenosyl-L-methionine</name>
        <dbReference type="ChEBI" id="CHEBI:59789"/>
    </ligand>
</feature>
<dbReference type="InterPro" id="IPR001737">
    <property type="entry name" value="KsgA/Erm"/>
</dbReference>
<comment type="function">
    <text evidence="7">Specifically dimethylates two adjacent adenosines (A1518 and A1519) in the loop of a conserved hairpin near the 3'-end of 16S rRNA in the 30S particle. May play a critical role in biogenesis of 30S subunits.</text>
</comment>
<keyword evidence="2 7" id="KW-0698">rRNA processing</keyword>
<reference evidence="10" key="1">
    <citation type="submission" date="2020-10" db="EMBL/GenBank/DDBJ databases">
        <title>Ca. Dormibacterota MAGs.</title>
        <authorList>
            <person name="Montgomery K."/>
        </authorList>
    </citation>
    <scope>NUCLEOTIDE SEQUENCE [LARGE SCALE GENOMIC DNA]</scope>
    <source>
        <strain evidence="10">SC8812_S17_10</strain>
    </source>
</reference>
<dbReference type="Pfam" id="PF00398">
    <property type="entry name" value="RrnaAD"/>
    <property type="match status" value="1"/>
</dbReference>
<evidence type="ECO:0000256" key="6">
    <source>
        <dbReference type="ARBA" id="ARBA00022884"/>
    </source>
</evidence>
<dbReference type="InterPro" id="IPR011530">
    <property type="entry name" value="rRNA_adenine_dimethylase"/>
</dbReference>
<keyword evidence="4 7" id="KW-0808">Transferase</keyword>
<dbReference type="EC" id="2.1.1.182" evidence="7"/>
<comment type="catalytic activity">
    <reaction evidence="7">
        <text>adenosine(1518)/adenosine(1519) in 16S rRNA + 4 S-adenosyl-L-methionine = N(6)-dimethyladenosine(1518)/N(6)-dimethyladenosine(1519) in 16S rRNA + 4 S-adenosyl-L-homocysteine + 4 H(+)</text>
        <dbReference type="Rhea" id="RHEA:19609"/>
        <dbReference type="Rhea" id="RHEA-COMP:10232"/>
        <dbReference type="Rhea" id="RHEA-COMP:10233"/>
        <dbReference type="ChEBI" id="CHEBI:15378"/>
        <dbReference type="ChEBI" id="CHEBI:57856"/>
        <dbReference type="ChEBI" id="CHEBI:59789"/>
        <dbReference type="ChEBI" id="CHEBI:74411"/>
        <dbReference type="ChEBI" id="CHEBI:74493"/>
        <dbReference type="EC" id="2.1.1.182"/>
    </reaction>
</comment>
<feature type="binding site" evidence="7 8">
    <location>
        <position position="100"/>
    </location>
    <ligand>
        <name>S-adenosyl-L-methionine</name>
        <dbReference type="ChEBI" id="CHEBI:59789"/>
    </ligand>
</feature>
<dbReference type="SMART" id="SM00650">
    <property type="entry name" value="rADc"/>
    <property type="match status" value="1"/>
</dbReference>
<organism evidence="10 11">
    <name type="scientific">Candidatus Nephthysia bennettiae</name>
    <dbReference type="NCBI Taxonomy" id="3127016"/>
    <lineage>
        <taxon>Bacteria</taxon>
        <taxon>Bacillati</taxon>
        <taxon>Candidatus Dormiibacterota</taxon>
        <taxon>Candidatus Dormibacteria</taxon>
        <taxon>Candidatus Dormibacterales</taxon>
        <taxon>Candidatus Dormibacteraceae</taxon>
        <taxon>Candidatus Nephthysia</taxon>
    </lineage>
</organism>
<dbReference type="Gene3D" id="3.40.50.150">
    <property type="entry name" value="Vaccinia Virus protein VP39"/>
    <property type="match status" value="1"/>
</dbReference>
<dbReference type="PROSITE" id="PS01131">
    <property type="entry name" value="RRNA_A_DIMETH"/>
    <property type="match status" value="1"/>
</dbReference>
<evidence type="ECO:0000256" key="3">
    <source>
        <dbReference type="ARBA" id="ARBA00022603"/>
    </source>
</evidence>
<dbReference type="InterPro" id="IPR023165">
    <property type="entry name" value="rRNA_Ade_diMease-like_C"/>
</dbReference>
<comment type="similarity">
    <text evidence="7">Belongs to the class I-like SAM-binding methyltransferase superfamily. rRNA adenine N(6)-methyltransferase family. RsmA subfamily.</text>
</comment>
<dbReference type="AlphaFoldDB" id="A0A934KF75"/>
<dbReference type="Proteomes" id="UP000612893">
    <property type="component" value="Unassembled WGS sequence"/>
</dbReference>
<dbReference type="GO" id="GO:0005829">
    <property type="term" value="C:cytosol"/>
    <property type="evidence" value="ECO:0007669"/>
    <property type="project" value="TreeGrafter"/>
</dbReference>
<feature type="domain" description="Ribosomal RNA adenine methylase transferase N-terminal" evidence="9">
    <location>
        <begin position="17"/>
        <end position="182"/>
    </location>
</feature>
<dbReference type="Gene3D" id="1.10.8.100">
    <property type="entry name" value="Ribosomal RNA adenine dimethylase-like, domain 2"/>
    <property type="match status" value="1"/>
</dbReference>
<keyword evidence="3 7" id="KW-0489">Methyltransferase</keyword>
<evidence type="ECO:0000256" key="4">
    <source>
        <dbReference type="ARBA" id="ARBA00022679"/>
    </source>
</evidence>
<accession>A0A934KF75</accession>
<dbReference type="RefSeq" id="WP_338205099.1">
    <property type="nucleotide sequence ID" value="NZ_JAEKNR010000234.1"/>
</dbReference>
<evidence type="ECO:0000313" key="10">
    <source>
        <dbReference type="EMBL" id="MBJ7601050.1"/>
    </source>
</evidence>
<protein>
    <recommendedName>
        <fullName evidence="7">Ribosomal RNA small subunit methyltransferase A</fullName>
        <ecNumber evidence="7">2.1.1.182</ecNumber>
    </recommendedName>
    <alternativeName>
        <fullName evidence="7">16S rRNA (adenine(1518)-N(6)/adenine(1519)-N(6))-dimethyltransferase</fullName>
    </alternativeName>
    <alternativeName>
        <fullName evidence="7">16S rRNA dimethyladenosine transferase</fullName>
    </alternativeName>
    <alternativeName>
        <fullName evidence="7">16S rRNA dimethylase</fullName>
    </alternativeName>
    <alternativeName>
        <fullName evidence="7">S-adenosylmethionine-6-N', N'-adenosyl(rRNA) dimethyltransferase</fullName>
    </alternativeName>
</protein>
<sequence length="256" mass="28236">MRPSKRLGQNFLADPELRERVVTAAGVGPEDDVLEVGAGPGTLTAELARRARRVVAVELDRRLLPALRAAAPTAEVVHADILRVDPALYFPSGGEIVVGNIPYYLTGALVPHLLGRPPRPRRLSLVVQREVARRWCGLDGGSLATVAVQTFAEPRIEFDLPPEAFEPPPKVTSSLVVLEVRPEPAVQVPDLDQFFRLVEAVFQFRRKQLRTALARATGTAPDEIERRLLELDVDPTRRAETLTLAEWERVFLALAA</sequence>
<dbReference type="InterPro" id="IPR020596">
    <property type="entry name" value="rRNA_Ade_Mease_Trfase_CS"/>
</dbReference>
<dbReference type="PANTHER" id="PTHR11727:SF7">
    <property type="entry name" value="DIMETHYLADENOSINE TRANSFERASE-RELATED"/>
    <property type="match status" value="1"/>
</dbReference>
<dbReference type="PANTHER" id="PTHR11727">
    <property type="entry name" value="DIMETHYLADENOSINE TRANSFERASE"/>
    <property type="match status" value="1"/>
</dbReference>
<evidence type="ECO:0000256" key="8">
    <source>
        <dbReference type="PROSITE-ProRule" id="PRU01026"/>
    </source>
</evidence>
<proteinExistence type="inferred from homology"/>
<evidence type="ECO:0000259" key="9">
    <source>
        <dbReference type="SMART" id="SM00650"/>
    </source>
</evidence>
<keyword evidence="11" id="KW-1185">Reference proteome</keyword>
<name>A0A934KF75_9BACT</name>
<dbReference type="GO" id="GO:0003723">
    <property type="term" value="F:RNA binding"/>
    <property type="evidence" value="ECO:0007669"/>
    <property type="project" value="UniProtKB-UniRule"/>
</dbReference>
<evidence type="ECO:0000256" key="1">
    <source>
        <dbReference type="ARBA" id="ARBA00022490"/>
    </source>
</evidence>
<evidence type="ECO:0000256" key="7">
    <source>
        <dbReference type="HAMAP-Rule" id="MF_00607"/>
    </source>
</evidence>
<dbReference type="PROSITE" id="PS51689">
    <property type="entry name" value="SAM_RNA_A_N6_MT"/>
    <property type="match status" value="1"/>
</dbReference>
<evidence type="ECO:0000313" key="11">
    <source>
        <dbReference type="Proteomes" id="UP000612893"/>
    </source>
</evidence>
<keyword evidence="5 7" id="KW-0949">S-adenosyl-L-methionine</keyword>
<comment type="caution">
    <text evidence="10">The sequence shown here is derived from an EMBL/GenBank/DDBJ whole genome shotgun (WGS) entry which is preliminary data.</text>
</comment>
<keyword evidence="6 7" id="KW-0694">RNA-binding</keyword>
<dbReference type="InterPro" id="IPR029063">
    <property type="entry name" value="SAM-dependent_MTases_sf"/>
</dbReference>
<comment type="subcellular location">
    <subcellularLocation>
        <location evidence="7">Cytoplasm</location>
    </subcellularLocation>
</comment>
<dbReference type="HAMAP" id="MF_00607">
    <property type="entry name" value="16SrRNA_methyltr_A"/>
    <property type="match status" value="1"/>
</dbReference>
<dbReference type="EMBL" id="JAEKNR010000234">
    <property type="protein sequence ID" value="MBJ7601050.1"/>
    <property type="molecule type" value="Genomic_DNA"/>
</dbReference>
<dbReference type="InterPro" id="IPR020598">
    <property type="entry name" value="rRNA_Ade_methylase_Trfase_N"/>
</dbReference>
<feature type="binding site" evidence="7 8">
    <location>
        <position position="12"/>
    </location>
    <ligand>
        <name>S-adenosyl-L-methionine</name>
        <dbReference type="ChEBI" id="CHEBI:59789"/>
    </ligand>
</feature>
<evidence type="ECO:0000256" key="5">
    <source>
        <dbReference type="ARBA" id="ARBA00022691"/>
    </source>
</evidence>
<dbReference type="GO" id="GO:0052908">
    <property type="term" value="F:16S rRNA (adenine(1518)-N(6)/adenine(1519)-N(6))-dimethyltransferase activity"/>
    <property type="evidence" value="ECO:0007669"/>
    <property type="project" value="UniProtKB-EC"/>
</dbReference>
<evidence type="ECO:0000256" key="2">
    <source>
        <dbReference type="ARBA" id="ARBA00022552"/>
    </source>
</evidence>
<feature type="binding site" evidence="7 8">
    <location>
        <position position="37"/>
    </location>
    <ligand>
        <name>S-adenosyl-L-methionine</name>
        <dbReference type="ChEBI" id="CHEBI:59789"/>
    </ligand>
</feature>
<gene>
    <name evidence="7 10" type="primary">rsmA</name>
    <name evidence="7" type="synonym">ksgA</name>
    <name evidence="10" type="ORF">JF922_23635</name>
</gene>
<dbReference type="SUPFAM" id="SSF53335">
    <property type="entry name" value="S-adenosyl-L-methionine-dependent methyltransferases"/>
    <property type="match status" value="1"/>
</dbReference>
<keyword evidence="1 7" id="KW-0963">Cytoplasm</keyword>